<comment type="subcellular location">
    <subcellularLocation>
        <location evidence="1">Membrane</location>
        <topology evidence="1">Multi-pass membrane protein</topology>
    </subcellularLocation>
</comment>
<keyword evidence="5 9" id="KW-1133">Transmembrane helix</keyword>
<name>A0A7W9JL24_9MICC</name>
<evidence type="ECO:0000256" key="9">
    <source>
        <dbReference type="SAM" id="Phobius"/>
    </source>
</evidence>
<keyword evidence="7" id="KW-0413">Isomerase</keyword>
<evidence type="ECO:0000256" key="6">
    <source>
        <dbReference type="ARBA" id="ARBA00023136"/>
    </source>
</evidence>
<evidence type="ECO:0000313" key="11">
    <source>
        <dbReference type="Proteomes" id="UP000567246"/>
    </source>
</evidence>
<keyword evidence="11" id="KW-1185">Reference proteome</keyword>
<organism evidence="10 11">
    <name type="scientific">Micrococcus endophyticus</name>
    <dbReference type="NCBI Taxonomy" id="455343"/>
    <lineage>
        <taxon>Bacteria</taxon>
        <taxon>Bacillati</taxon>
        <taxon>Actinomycetota</taxon>
        <taxon>Actinomycetes</taxon>
        <taxon>Micrococcales</taxon>
        <taxon>Micrococcaceae</taxon>
        <taxon>Micrococcus</taxon>
    </lineage>
</organism>
<feature type="transmembrane region" description="Helical" evidence="9">
    <location>
        <begin position="78"/>
        <end position="99"/>
    </location>
</feature>
<dbReference type="EMBL" id="JACHMW010000001">
    <property type="protein sequence ID" value="MBB5849634.1"/>
    <property type="molecule type" value="Genomic_DNA"/>
</dbReference>
<evidence type="ECO:0000256" key="3">
    <source>
        <dbReference type="ARBA" id="ARBA00022692"/>
    </source>
</evidence>
<dbReference type="GO" id="GO:0045436">
    <property type="term" value="F:lycopene beta cyclase activity"/>
    <property type="evidence" value="ECO:0007669"/>
    <property type="project" value="UniProtKB-ARBA"/>
</dbReference>
<protein>
    <submittedName>
        <fullName evidence="10">Lycopene cyclase domain-containing protein</fullName>
    </submittedName>
</protein>
<comment type="caution">
    <text evidence="10">The sequence shown here is derived from an EMBL/GenBank/DDBJ whole genome shotgun (WGS) entry which is preliminary data.</text>
</comment>
<dbReference type="GO" id="GO:0016117">
    <property type="term" value="P:carotenoid biosynthetic process"/>
    <property type="evidence" value="ECO:0007669"/>
    <property type="project" value="UniProtKB-KW"/>
</dbReference>
<feature type="transmembrane region" description="Helical" evidence="9">
    <location>
        <begin position="31"/>
        <end position="57"/>
    </location>
</feature>
<evidence type="ECO:0000256" key="8">
    <source>
        <dbReference type="SAM" id="MobiDB-lite"/>
    </source>
</evidence>
<dbReference type="AlphaFoldDB" id="A0A7W9JL24"/>
<dbReference type="NCBIfam" id="TIGR03462">
    <property type="entry name" value="CarR_dom_SF"/>
    <property type="match status" value="1"/>
</dbReference>
<evidence type="ECO:0000256" key="2">
    <source>
        <dbReference type="ARBA" id="ARBA00004829"/>
    </source>
</evidence>
<dbReference type="InterPro" id="IPR017825">
    <property type="entry name" value="Lycopene_cyclase_dom"/>
</dbReference>
<comment type="pathway">
    <text evidence="2">Carotenoid biosynthesis.</text>
</comment>
<dbReference type="RefSeq" id="WP_184173270.1">
    <property type="nucleotide sequence ID" value="NZ_BAABAG010000018.1"/>
</dbReference>
<evidence type="ECO:0000256" key="7">
    <source>
        <dbReference type="ARBA" id="ARBA00023235"/>
    </source>
</evidence>
<evidence type="ECO:0000256" key="1">
    <source>
        <dbReference type="ARBA" id="ARBA00004141"/>
    </source>
</evidence>
<evidence type="ECO:0000256" key="5">
    <source>
        <dbReference type="ARBA" id="ARBA00022989"/>
    </source>
</evidence>
<dbReference type="GO" id="GO:0016020">
    <property type="term" value="C:membrane"/>
    <property type="evidence" value="ECO:0007669"/>
    <property type="project" value="UniProtKB-SubCell"/>
</dbReference>
<feature type="region of interest" description="Disordered" evidence="8">
    <location>
        <begin position="109"/>
        <end position="128"/>
    </location>
</feature>
<evidence type="ECO:0000256" key="4">
    <source>
        <dbReference type="ARBA" id="ARBA00022746"/>
    </source>
</evidence>
<reference evidence="10 11" key="1">
    <citation type="submission" date="2020-08" db="EMBL/GenBank/DDBJ databases">
        <title>Sequencing the genomes of 1000 actinobacteria strains.</title>
        <authorList>
            <person name="Klenk H.-P."/>
        </authorList>
    </citation>
    <scope>NUCLEOTIDE SEQUENCE [LARGE SCALE GENOMIC DNA]</scope>
    <source>
        <strain evidence="10 11">DSM 17945</strain>
    </source>
</reference>
<keyword evidence="4" id="KW-0125">Carotenoid biosynthesis</keyword>
<sequence length="128" mass="13959">MVYLLTLLAVIGCMALLDWRHRLFLWARPGAALVVLAVGMAYFLAWDVWGIAEGVFLHRDSPYMTGIMLAPQLPLEEGFFLLFLSQITMVLFTGAVRILEHRAGQRAGVRPGRSAARAGGTTAAGGTR</sequence>
<keyword evidence="6 9" id="KW-0472">Membrane</keyword>
<proteinExistence type="predicted"/>
<dbReference type="GO" id="GO:0016872">
    <property type="term" value="F:intramolecular lyase activity"/>
    <property type="evidence" value="ECO:0007669"/>
    <property type="project" value="InterPro"/>
</dbReference>
<evidence type="ECO:0000313" key="10">
    <source>
        <dbReference type="EMBL" id="MBB5849634.1"/>
    </source>
</evidence>
<dbReference type="Proteomes" id="UP000567246">
    <property type="component" value="Unassembled WGS sequence"/>
</dbReference>
<keyword evidence="3 9" id="KW-0812">Transmembrane</keyword>
<accession>A0A7W9JL24</accession>
<gene>
    <name evidence="10" type="ORF">HDA33_002198</name>
</gene>